<dbReference type="GO" id="GO:0005886">
    <property type="term" value="C:plasma membrane"/>
    <property type="evidence" value="ECO:0007669"/>
    <property type="project" value="UniProtKB-SubCell"/>
</dbReference>
<feature type="transmembrane region" description="Helical" evidence="7">
    <location>
        <begin position="33"/>
        <end position="52"/>
    </location>
</feature>
<organism evidence="9 10">
    <name type="scientific">Metabacillus lacus</name>
    <dbReference type="NCBI Taxonomy" id="1983721"/>
    <lineage>
        <taxon>Bacteria</taxon>
        <taxon>Bacillati</taxon>
        <taxon>Bacillota</taxon>
        <taxon>Bacilli</taxon>
        <taxon>Bacillales</taxon>
        <taxon>Bacillaceae</taxon>
        <taxon>Metabacillus</taxon>
    </lineage>
</organism>
<dbReference type="AlphaFoldDB" id="A0A7X2LY44"/>
<reference evidence="9 10" key="1">
    <citation type="submission" date="2019-11" db="EMBL/GenBank/DDBJ databases">
        <title>Bacillus lacus genome.</title>
        <authorList>
            <person name="Allen C.J."/>
            <person name="Newman J.D."/>
        </authorList>
    </citation>
    <scope>NUCLEOTIDE SEQUENCE [LARGE SCALE GENOMIC DNA]</scope>
    <source>
        <strain evidence="9 10">KCTC 33946</strain>
    </source>
</reference>
<evidence type="ECO:0000256" key="3">
    <source>
        <dbReference type="ARBA" id="ARBA00022475"/>
    </source>
</evidence>
<feature type="transmembrane region" description="Helical" evidence="7">
    <location>
        <begin position="58"/>
        <end position="79"/>
    </location>
</feature>
<evidence type="ECO:0000313" key="9">
    <source>
        <dbReference type="EMBL" id="MRX71393.1"/>
    </source>
</evidence>
<accession>A0A7X2LY44</accession>
<keyword evidence="3" id="KW-1003">Cell membrane</keyword>
<evidence type="ECO:0000256" key="2">
    <source>
        <dbReference type="ARBA" id="ARBA00006448"/>
    </source>
</evidence>
<dbReference type="Gene3D" id="3.30.240.20">
    <property type="entry name" value="bsu07140 like domains"/>
    <property type="match status" value="2"/>
</dbReference>
<dbReference type="PANTHER" id="PTHR34582:SF6">
    <property type="entry name" value="UPF0702 TRANSMEMBRANE PROTEIN YCAP"/>
    <property type="match status" value="1"/>
</dbReference>
<feature type="transmembrane region" description="Helical" evidence="7">
    <location>
        <begin position="6"/>
        <end position="26"/>
    </location>
</feature>
<sequence length="217" mass="24892">MEFYLSVIIRTVMFYILIIFIFRLMGKREIGELSILDLVVFMMIAELAVVAIENPKDPVLHSIVPMVVLMGIQIGLALLSLRSEKIRRMIGGKAAIIINHGKIDEHEMRKQRYNFDDLLVQLRDKDINKISEVEFAILEPSGKMSIIKKDSAKKVQDDLDLPLIIDGRVHKDNLRTLGKSERWLLDKLASLGHHSLERLSFVSFSSGEFYIDIKDEK</sequence>
<evidence type="ECO:0000256" key="1">
    <source>
        <dbReference type="ARBA" id="ARBA00004651"/>
    </source>
</evidence>
<dbReference type="InterPro" id="IPR007353">
    <property type="entry name" value="DUF421"/>
</dbReference>
<keyword evidence="4 7" id="KW-0812">Transmembrane</keyword>
<dbReference type="RefSeq" id="WP_154306521.1">
    <property type="nucleotide sequence ID" value="NZ_WKKI01000004.1"/>
</dbReference>
<keyword evidence="6 7" id="KW-0472">Membrane</keyword>
<evidence type="ECO:0000256" key="6">
    <source>
        <dbReference type="ARBA" id="ARBA00023136"/>
    </source>
</evidence>
<evidence type="ECO:0000259" key="8">
    <source>
        <dbReference type="Pfam" id="PF04239"/>
    </source>
</evidence>
<evidence type="ECO:0000256" key="7">
    <source>
        <dbReference type="SAM" id="Phobius"/>
    </source>
</evidence>
<keyword evidence="5 7" id="KW-1133">Transmembrane helix</keyword>
<comment type="caution">
    <text evidence="9">The sequence shown here is derived from an EMBL/GenBank/DDBJ whole genome shotgun (WGS) entry which is preliminary data.</text>
</comment>
<protein>
    <submittedName>
        <fullName evidence="9">DUF421 domain-containing protein</fullName>
    </submittedName>
</protein>
<name>A0A7X2LY44_9BACI</name>
<evidence type="ECO:0000313" key="10">
    <source>
        <dbReference type="Proteomes" id="UP000448867"/>
    </source>
</evidence>
<proteinExistence type="inferred from homology"/>
<comment type="similarity">
    <text evidence="2">Belongs to the UPF0702 family.</text>
</comment>
<evidence type="ECO:0000256" key="5">
    <source>
        <dbReference type="ARBA" id="ARBA00022989"/>
    </source>
</evidence>
<dbReference type="EMBL" id="WKKI01000004">
    <property type="protein sequence ID" value="MRX71393.1"/>
    <property type="molecule type" value="Genomic_DNA"/>
</dbReference>
<dbReference type="PANTHER" id="PTHR34582">
    <property type="entry name" value="UPF0702 TRANSMEMBRANE PROTEIN YCAP"/>
    <property type="match status" value="1"/>
</dbReference>
<dbReference type="OrthoDB" id="1682423at2"/>
<dbReference type="Pfam" id="PF04239">
    <property type="entry name" value="DUF421"/>
    <property type="match status" value="1"/>
</dbReference>
<feature type="domain" description="YetF C-terminal" evidence="8">
    <location>
        <begin position="82"/>
        <end position="204"/>
    </location>
</feature>
<dbReference type="InterPro" id="IPR023090">
    <property type="entry name" value="UPF0702_alpha/beta_dom_sf"/>
</dbReference>
<comment type="subcellular location">
    <subcellularLocation>
        <location evidence="1">Cell membrane</location>
        <topology evidence="1">Multi-pass membrane protein</topology>
    </subcellularLocation>
</comment>
<keyword evidence="10" id="KW-1185">Reference proteome</keyword>
<evidence type="ECO:0000256" key="4">
    <source>
        <dbReference type="ARBA" id="ARBA00022692"/>
    </source>
</evidence>
<gene>
    <name evidence="9" type="ORF">GJU40_04295</name>
</gene>
<dbReference type="Proteomes" id="UP000448867">
    <property type="component" value="Unassembled WGS sequence"/>
</dbReference>